<accession>A0A9N9JFG5</accession>
<evidence type="ECO:0000313" key="2">
    <source>
        <dbReference type="Proteomes" id="UP000789342"/>
    </source>
</evidence>
<protein>
    <submittedName>
        <fullName evidence="1">7302_t:CDS:1</fullName>
    </submittedName>
</protein>
<comment type="caution">
    <text evidence="1">The sequence shown here is derived from an EMBL/GenBank/DDBJ whole genome shotgun (WGS) entry which is preliminary data.</text>
</comment>
<feature type="non-terminal residue" evidence="1">
    <location>
        <position position="1"/>
    </location>
</feature>
<sequence length="74" mass="7937">ELQGYLNPVEVVGLNGDQNFASNPSFTNDAILSNNPTTYIGDPPLNAVNTTAYTGDSSEIAYGYMSTEDEVMIN</sequence>
<name>A0A9N9JFG5_9GLOM</name>
<evidence type="ECO:0000313" key="1">
    <source>
        <dbReference type="EMBL" id="CAG8776599.1"/>
    </source>
</evidence>
<organism evidence="1 2">
    <name type="scientific">Acaulospora morrowiae</name>
    <dbReference type="NCBI Taxonomy" id="94023"/>
    <lineage>
        <taxon>Eukaryota</taxon>
        <taxon>Fungi</taxon>
        <taxon>Fungi incertae sedis</taxon>
        <taxon>Mucoromycota</taxon>
        <taxon>Glomeromycotina</taxon>
        <taxon>Glomeromycetes</taxon>
        <taxon>Diversisporales</taxon>
        <taxon>Acaulosporaceae</taxon>
        <taxon>Acaulospora</taxon>
    </lineage>
</organism>
<keyword evidence="2" id="KW-1185">Reference proteome</keyword>
<gene>
    <name evidence="1" type="ORF">AMORRO_LOCUS16968</name>
</gene>
<dbReference type="AlphaFoldDB" id="A0A9N9JFG5"/>
<dbReference type="EMBL" id="CAJVPV010049717">
    <property type="protein sequence ID" value="CAG8776599.1"/>
    <property type="molecule type" value="Genomic_DNA"/>
</dbReference>
<proteinExistence type="predicted"/>
<reference evidence="1" key="1">
    <citation type="submission" date="2021-06" db="EMBL/GenBank/DDBJ databases">
        <authorList>
            <person name="Kallberg Y."/>
            <person name="Tangrot J."/>
            <person name="Rosling A."/>
        </authorList>
    </citation>
    <scope>NUCLEOTIDE SEQUENCE</scope>
    <source>
        <strain evidence="1">CL551</strain>
    </source>
</reference>
<dbReference type="Proteomes" id="UP000789342">
    <property type="component" value="Unassembled WGS sequence"/>
</dbReference>